<evidence type="ECO:0000256" key="3">
    <source>
        <dbReference type="ARBA" id="ARBA00022763"/>
    </source>
</evidence>
<comment type="caution">
    <text evidence="11">The sequence shown here is derived from an EMBL/GenBank/DDBJ whole genome shotgun (WGS) entry which is preliminary data.</text>
</comment>
<feature type="compositionally biased region" description="Polar residues" evidence="7">
    <location>
        <begin position="1"/>
        <end position="10"/>
    </location>
</feature>
<dbReference type="SMART" id="SM01030">
    <property type="entry name" value="BHD_1"/>
    <property type="match status" value="1"/>
</dbReference>
<dbReference type="GO" id="GO:0071942">
    <property type="term" value="C:XPC complex"/>
    <property type="evidence" value="ECO:0007669"/>
    <property type="project" value="TreeGrafter"/>
</dbReference>
<keyword evidence="5" id="KW-0234">DNA repair</keyword>
<dbReference type="InterPro" id="IPR018026">
    <property type="entry name" value="DNA_repair_Rad4-like"/>
</dbReference>
<keyword evidence="3" id="KW-0227">DNA damage</keyword>
<comment type="subcellular location">
    <subcellularLocation>
        <location evidence="1">Nucleus</location>
    </subcellularLocation>
</comment>
<feature type="region of interest" description="Disordered" evidence="7">
    <location>
        <begin position="491"/>
        <end position="532"/>
    </location>
</feature>
<feature type="compositionally biased region" description="Polar residues" evidence="7">
    <location>
        <begin position="145"/>
        <end position="164"/>
    </location>
</feature>
<dbReference type="Gene3D" id="3.30.70.2460">
    <property type="entry name" value="Rad4, beta-hairpin domain BHD3"/>
    <property type="match status" value="1"/>
</dbReference>
<dbReference type="InParanoid" id="A0A1Y1YC60"/>
<dbReference type="Pfam" id="PF10404">
    <property type="entry name" value="BHD_2"/>
    <property type="match status" value="1"/>
</dbReference>
<dbReference type="Pfam" id="PF10403">
    <property type="entry name" value="BHD_1"/>
    <property type="match status" value="1"/>
</dbReference>
<reference evidence="11 12" key="1">
    <citation type="submission" date="2016-07" db="EMBL/GenBank/DDBJ databases">
        <title>Pervasive Adenine N6-methylation of Active Genes in Fungi.</title>
        <authorList>
            <consortium name="DOE Joint Genome Institute"/>
            <person name="Mondo S.J."/>
            <person name="Dannebaum R.O."/>
            <person name="Kuo R.C."/>
            <person name="Labutti K."/>
            <person name="Haridas S."/>
            <person name="Kuo A."/>
            <person name="Salamov A."/>
            <person name="Ahrendt S.R."/>
            <person name="Lipzen A."/>
            <person name="Sullivan W."/>
            <person name="Andreopoulos W.B."/>
            <person name="Clum A."/>
            <person name="Lindquist E."/>
            <person name="Daum C."/>
            <person name="Ramamoorthy G.K."/>
            <person name="Gryganskyi A."/>
            <person name="Culley D."/>
            <person name="Magnuson J.K."/>
            <person name="James T.Y."/>
            <person name="O'Malley M.A."/>
            <person name="Stajich J.E."/>
            <person name="Spatafora J.W."/>
            <person name="Visel A."/>
            <person name="Grigoriev I.V."/>
        </authorList>
    </citation>
    <scope>NUCLEOTIDE SEQUENCE [LARGE SCALE GENOMIC DNA]</scope>
    <source>
        <strain evidence="11 12">CBS 931.73</strain>
    </source>
</reference>
<feature type="compositionally biased region" description="Acidic residues" evidence="7">
    <location>
        <begin position="277"/>
        <end position="288"/>
    </location>
</feature>
<dbReference type="InterPro" id="IPR018325">
    <property type="entry name" value="Rad4/PNGase_transGLS-fold"/>
</dbReference>
<dbReference type="NCBIfam" id="TIGR00605">
    <property type="entry name" value="rad4"/>
    <property type="match status" value="1"/>
</dbReference>
<evidence type="ECO:0000256" key="5">
    <source>
        <dbReference type="ARBA" id="ARBA00023204"/>
    </source>
</evidence>
<dbReference type="Pfam" id="PF10405">
    <property type="entry name" value="BHD_3"/>
    <property type="match status" value="1"/>
</dbReference>
<dbReference type="SMART" id="SM01032">
    <property type="entry name" value="BHD_3"/>
    <property type="match status" value="1"/>
</dbReference>
<dbReference type="InterPro" id="IPR018328">
    <property type="entry name" value="Rad4_beta-hairpin_dom3"/>
</dbReference>
<sequence>MPSKGQSSSVTPKKRRTPTKTLPATDDDVSDGFIDIQNEASPCRHKLRIEMPPSPPPMPAMLESDPEETFDLELDLNPQLESEPETAEKHDAIVRKRSNVHPVNREEPSAKKKQKNTQSRFSVDIDRVNSHAEAAEKQVDDTQGLDLQSKSIHSNARNELTSSHKSIDQSNEEVGKPAIAQQAESLDATDEPQILKIEKSPAIITSKFFEDSPGGPMPRKILGKSVIKSENPSLDIAERADDGTAHRLTASAEQVPAAKSTDFPTIEEEKPERHESDEESEEEEDWEEVAVPGNGSEKSSTVAESQVSADEPYEETKFKTLTITLDTPKVKPRAKSSGLSKMERLIRLETHKAHLLCLLANGIYRNNICNNSELRALTLSTLPKKIYASLSLETRKDTATVKNSRFLIAIEKLASWWYAYFEVIGSECQTTDQEEVVESEEVADSMNLQHLTNSLNYPRGSAEVSTQLFVALCRAVGLTARLVISLQPAPLKAPTSSSKNGNSDVSSSASSPKTTKKSARRRGKQRSGVADVESGVMKTIKEEVTASKSKYFGQKREAEGEPPLFWAEILSPYNNKWVSVDCVRGLVSKVAEMEPSADNPYSLAYVVAYEADGCIKDVTRRYTRQWGAKTKKLRVPVAKDGYDWWGETLSFYARRYKSQADELEDAELLSCEVSEAMPTSIAAFNNHPLYVLERHLKKFEVLHPQGPVIGHIRGEPIYPRSCVKETHTTETWLKEGRTVKPGEEPVKYVKARVVTINKQRMHNMMAMDSGEAVDPQSALYGIWQTEEYRPPPVVDGKIPKNKFGNIDLYKDSMLPEGAVHLPFKGIARIAKKLEVDYAEAVVGFEFHCRRCIPVVKGIVVPVESKEIIMEAYEEFERNRQEKEFTKLEMAALAKWRKLITGLRIHHRLKEEYGNDPEEERFEEEMDDVELSKTPNDVPSPEPKPEIDTGAGFFL</sequence>
<evidence type="ECO:0000256" key="7">
    <source>
        <dbReference type="SAM" id="MobiDB-lite"/>
    </source>
</evidence>
<feature type="domain" description="Rad4 beta-hairpin" evidence="10">
    <location>
        <begin position="798"/>
        <end position="872"/>
    </location>
</feature>
<dbReference type="Gene3D" id="3.90.260.10">
    <property type="entry name" value="Transglutaminase-like"/>
    <property type="match status" value="1"/>
</dbReference>
<dbReference type="InterPro" id="IPR036985">
    <property type="entry name" value="Transglutaminase-like_sf"/>
</dbReference>
<dbReference type="GO" id="GO:0005737">
    <property type="term" value="C:cytoplasm"/>
    <property type="evidence" value="ECO:0007669"/>
    <property type="project" value="TreeGrafter"/>
</dbReference>
<dbReference type="Proteomes" id="UP000193498">
    <property type="component" value="Unassembled WGS sequence"/>
</dbReference>
<accession>A0A1Y1YC60</accession>
<dbReference type="InterPro" id="IPR042488">
    <property type="entry name" value="Rad4_BHD3_sf"/>
</dbReference>
<feature type="region of interest" description="Disordered" evidence="7">
    <location>
        <begin position="248"/>
        <end position="311"/>
    </location>
</feature>
<evidence type="ECO:0000259" key="8">
    <source>
        <dbReference type="SMART" id="SM01030"/>
    </source>
</evidence>
<keyword evidence="12" id="KW-1185">Reference proteome</keyword>
<feature type="compositionally biased region" description="Basic residues" evidence="7">
    <location>
        <begin position="514"/>
        <end position="525"/>
    </location>
</feature>
<dbReference type="InterPro" id="IPR004583">
    <property type="entry name" value="DNA_repair_Rad4"/>
</dbReference>
<keyword evidence="6" id="KW-0539">Nucleus</keyword>
<gene>
    <name evidence="11" type="ORF">K493DRAFT_260436</name>
</gene>
<dbReference type="OrthoDB" id="300780at2759"/>
<comment type="similarity">
    <text evidence="2">Belongs to the XPC family.</text>
</comment>
<keyword evidence="4" id="KW-0238">DNA-binding</keyword>
<dbReference type="EMBL" id="MCFE01000173">
    <property type="protein sequence ID" value="ORX95525.1"/>
    <property type="molecule type" value="Genomic_DNA"/>
</dbReference>
<feature type="compositionally biased region" description="Basic and acidic residues" evidence="7">
    <location>
        <begin position="267"/>
        <end position="276"/>
    </location>
</feature>
<evidence type="ECO:0000256" key="1">
    <source>
        <dbReference type="ARBA" id="ARBA00004123"/>
    </source>
</evidence>
<name>A0A1Y1YC60_9FUNG</name>
<feature type="compositionally biased region" description="Acidic residues" evidence="7">
    <location>
        <begin position="914"/>
        <end position="928"/>
    </location>
</feature>
<dbReference type="SMART" id="SM01031">
    <property type="entry name" value="BHD_2"/>
    <property type="match status" value="1"/>
</dbReference>
<proteinExistence type="inferred from homology"/>
<feature type="region of interest" description="Disordered" evidence="7">
    <location>
        <begin position="1"/>
        <end position="194"/>
    </location>
</feature>
<evidence type="ECO:0000256" key="6">
    <source>
        <dbReference type="ARBA" id="ARBA00023242"/>
    </source>
</evidence>
<dbReference type="SUPFAM" id="SSF54001">
    <property type="entry name" value="Cysteine proteinases"/>
    <property type="match status" value="1"/>
</dbReference>
<organism evidence="11 12">
    <name type="scientific">Basidiobolus meristosporus CBS 931.73</name>
    <dbReference type="NCBI Taxonomy" id="1314790"/>
    <lineage>
        <taxon>Eukaryota</taxon>
        <taxon>Fungi</taxon>
        <taxon>Fungi incertae sedis</taxon>
        <taxon>Zoopagomycota</taxon>
        <taxon>Entomophthoromycotina</taxon>
        <taxon>Basidiobolomycetes</taxon>
        <taxon>Basidiobolales</taxon>
        <taxon>Basidiobolaceae</taxon>
        <taxon>Basidiobolus</taxon>
    </lineage>
</organism>
<protein>
    <submittedName>
        <fullName evidence="11">Rad4-domain-containing protein</fullName>
    </submittedName>
</protein>
<feature type="domain" description="Rad4 beta-hairpin" evidence="8">
    <location>
        <begin position="673"/>
        <end position="724"/>
    </location>
</feature>
<dbReference type="Pfam" id="PF03835">
    <property type="entry name" value="Rad4"/>
    <property type="match status" value="1"/>
</dbReference>
<dbReference type="GO" id="GO:0000111">
    <property type="term" value="C:nucleotide-excision repair factor 2 complex"/>
    <property type="evidence" value="ECO:0007669"/>
    <property type="project" value="TreeGrafter"/>
</dbReference>
<evidence type="ECO:0000256" key="2">
    <source>
        <dbReference type="ARBA" id="ARBA00009525"/>
    </source>
</evidence>
<dbReference type="InterPro" id="IPR018326">
    <property type="entry name" value="Rad4_beta-hairpin_dom1"/>
</dbReference>
<feature type="compositionally biased region" description="Polar residues" evidence="7">
    <location>
        <begin position="296"/>
        <end position="308"/>
    </location>
</feature>
<evidence type="ECO:0000313" key="11">
    <source>
        <dbReference type="EMBL" id="ORX95525.1"/>
    </source>
</evidence>
<evidence type="ECO:0000259" key="9">
    <source>
        <dbReference type="SMART" id="SM01031"/>
    </source>
</evidence>
<dbReference type="Gene3D" id="2.20.20.110">
    <property type="entry name" value="Rad4, beta-hairpin domain BHD1"/>
    <property type="match status" value="1"/>
</dbReference>
<dbReference type="FunFam" id="3.30.70.2460:FF:000001">
    <property type="entry name" value="DNA repair protein Rad4 family"/>
    <property type="match status" value="1"/>
</dbReference>
<dbReference type="STRING" id="1314790.A0A1Y1YC60"/>
<dbReference type="GO" id="GO:0006289">
    <property type="term" value="P:nucleotide-excision repair"/>
    <property type="evidence" value="ECO:0007669"/>
    <property type="project" value="InterPro"/>
</dbReference>
<dbReference type="FunCoup" id="A0A1Y1YC60">
    <property type="interactions" value="122"/>
</dbReference>
<dbReference type="GO" id="GO:0003697">
    <property type="term" value="F:single-stranded DNA binding"/>
    <property type="evidence" value="ECO:0007669"/>
    <property type="project" value="TreeGrafter"/>
</dbReference>
<evidence type="ECO:0000256" key="4">
    <source>
        <dbReference type="ARBA" id="ARBA00023125"/>
    </source>
</evidence>
<dbReference type="GO" id="GO:0006298">
    <property type="term" value="P:mismatch repair"/>
    <property type="evidence" value="ECO:0007669"/>
    <property type="project" value="TreeGrafter"/>
</dbReference>
<feature type="compositionally biased region" description="Basic and acidic residues" evidence="7">
    <location>
        <begin position="123"/>
        <end position="140"/>
    </location>
</feature>
<evidence type="ECO:0000313" key="12">
    <source>
        <dbReference type="Proteomes" id="UP000193498"/>
    </source>
</evidence>
<dbReference type="AlphaFoldDB" id="A0A1Y1YC60"/>
<dbReference type="PANTHER" id="PTHR12135:SF0">
    <property type="entry name" value="DNA REPAIR PROTEIN COMPLEMENTING XP-C CELLS"/>
    <property type="match status" value="1"/>
</dbReference>
<feature type="region of interest" description="Disordered" evidence="7">
    <location>
        <begin position="914"/>
        <end position="954"/>
    </location>
</feature>
<feature type="compositionally biased region" description="Acidic residues" evidence="7">
    <location>
        <begin position="64"/>
        <end position="74"/>
    </location>
</feature>
<feature type="domain" description="Rad4 beta-hairpin" evidence="9">
    <location>
        <begin position="726"/>
        <end position="791"/>
    </location>
</feature>
<dbReference type="GO" id="GO:0003684">
    <property type="term" value="F:damaged DNA binding"/>
    <property type="evidence" value="ECO:0007669"/>
    <property type="project" value="InterPro"/>
</dbReference>
<dbReference type="PANTHER" id="PTHR12135">
    <property type="entry name" value="DNA REPAIR PROTEIN XP-C / RAD4"/>
    <property type="match status" value="1"/>
</dbReference>
<dbReference type="InterPro" id="IPR038765">
    <property type="entry name" value="Papain-like_cys_pep_sf"/>
</dbReference>
<evidence type="ECO:0000259" key="10">
    <source>
        <dbReference type="SMART" id="SM01032"/>
    </source>
</evidence>
<feature type="compositionally biased region" description="Low complexity" evidence="7">
    <location>
        <begin position="495"/>
        <end position="513"/>
    </location>
</feature>
<dbReference type="InterPro" id="IPR018327">
    <property type="entry name" value="BHD_2"/>
</dbReference>